<evidence type="ECO:0000313" key="5">
    <source>
        <dbReference type="EMBL" id="AZN73511.1"/>
    </source>
</evidence>
<accession>A0A3Q8XTV5</accession>
<keyword evidence="3" id="KW-0804">Transcription</keyword>
<dbReference type="SUPFAM" id="SSF46785">
    <property type="entry name" value="Winged helix' DNA-binding domain"/>
    <property type="match status" value="1"/>
</dbReference>
<evidence type="ECO:0000313" key="6">
    <source>
        <dbReference type="Proteomes" id="UP000268192"/>
    </source>
</evidence>
<sequence length="148" mass="16343">MLDHLQRSGRMPTTELAAAVGLSATPCARRLEAMMESGVIEGFGARLDRRKIGLSVEVFVLVRLISHSDQSPDRFVTKVEAMEPVIACWALTGDHDFMLQAVLPDVEALNRFIAEDLMRIEGVRDVRTNLVLRNIKGPGPLPLSHLAE</sequence>
<evidence type="ECO:0000256" key="2">
    <source>
        <dbReference type="ARBA" id="ARBA00023125"/>
    </source>
</evidence>
<gene>
    <name evidence="5" type="ORF">D5400_01780</name>
</gene>
<dbReference type="OrthoDB" id="9812082at2"/>
<dbReference type="Pfam" id="PF01037">
    <property type="entry name" value="AsnC_trans_reg"/>
    <property type="match status" value="1"/>
</dbReference>
<feature type="domain" description="HTH asnC-type" evidence="4">
    <location>
        <begin position="1"/>
        <end position="55"/>
    </location>
</feature>
<dbReference type="InterPro" id="IPR019888">
    <property type="entry name" value="Tscrpt_reg_AsnC-like"/>
</dbReference>
<dbReference type="InterPro" id="IPR036388">
    <property type="entry name" value="WH-like_DNA-bd_sf"/>
</dbReference>
<dbReference type="InterPro" id="IPR036390">
    <property type="entry name" value="WH_DNA-bd_sf"/>
</dbReference>
<dbReference type="PANTHER" id="PTHR30154:SF34">
    <property type="entry name" value="TRANSCRIPTIONAL REGULATOR AZLB"/>
    <property type="match status" value="1"/>
</dbReference>
<dbReference type="SMART" id="SM00344">
    <property type="entry name" value="HTH_ASNC"/>
    <property type="match status" value="1"/>
</dbReference>
<dbReference type="KEGG" id="abaw:D5400_01780"/>
<dbReference type="Gene3D" id="1.10.10.10">
    <property type="entry name" value="Winged helix-like DNA-binding domain superfamily/Winged helix DNA-binding domain"/>
    <property type="match status" value="1"/>
</dbReference>
<organism evidence="5 6">
    <name type="scientific">Georhizobium profundi</name>
    <dbReference type="NCBI Taxonomy" id="2341112"/>
    <lineage>
        <taxon>Bacteria</taxon>
        <taxon>Pseudomonadati</taxon>
        <taxon>Pseudomonadota</taxon>
        <taxon>Alphaproteobacteria</taxon>
        <taxon>Hyphomicrobiales</taxon>
        <taxon>Rhizobiaceae</taxon>
        <taxon>Georhizobium</taxon>
    </lineage>
</organism>
<evidence type="ECO:0000256" key="3">
    <source>
        <dbReference type="ARBA" id="ARBA00023163"/>
    </source>
</evidence>
<proteinExistence type="predicted"/>
<dbReference type="PROSITE" id="PS50956">
    <property type="entry name" value="HTH_ASNC_2"/>
    <property type="match status" value="1"/>
</dbReference>
<evidence type="ECO:0000259" key="4">
    <source>
        <dbReference type="PROSITE" id="PS50956"/>
    </source>
</evidence>
<dbReference type="PRINTS" id="PR00033">
    <property type="entry name" value="HTHASNC"/>
</dbReference>
<dbReference type="InterPro" id="IPR011008">
    <property type="entry name" value="Dimeric_a/b-barrel"/>
</dbReference>
<dbReference type="PANTHER" id="PTHR30154">
    <property type="entry name" value="LEUCINE-RESPONSIVE REGULATORY PROTEIN"/>
    <property type="match status" value="1"/>
</dbReference>
<dbReference type="GO" id="GO:0043200">
    <property type="term" value="P:response to amino acid"/>
    <property type="evidence" value="ECO:0007669"/>
    <property type="project" value="TreeGrafter"/>
</dbReference>
<dbReference type="InterPro" id="IPR000485">
    <property type="entry name" value="AsnC-type_HTH_dom"/>
</dbReference>
<evidence type="ECO:0000256" key="1">
    <source>
        <dbReference type="ARBA" id="ARBA00023015"/>
    </source>
</evidence>
<keyword evidence="2" id="KW-0238">DNA-binding</keyword>
<dbReference type="Gene3D" id="3.30.70.920">
    <property type="match status" value="1"/>
</dbReference>
<dbReference type="AlphaFoldDB" id="A0A3Q8XTV5"/>
<dbReference type="GO" id="GO:0043565">
    <property type="term" value="F:sequence-specific DNA binding"/>
    <property type="evidence" value="ECO:0007669"/>
    <property type="project" value="InterPro"/>
</dbReference>
<name>A0A3Q8XTV5_9HYPH</name>
<dbReference type="InterPro" id="IPR019887">
    <property type="entry name" value="Tscrpt_reg_AsnC/Lrp_C"/>
</dbReference>
<dbReference type="SUPFAM" id="SSF54909">
    <property type="entry name" value="Dimeric alpha+beta barrel"/>
    <property type="match status" value="1"/>
</dbReference>
<reference evidence="5 6" key="1">
    <citation type="submission" date="2018-09" db="EMBL/GenBank/DDBJ databases">
        <title>Marinorhizobium profundi gen. nov., sp. nov., isolated from a deep-sea sediment sample from the New Britain Trench and proposal of Marinorhizobiaceae fam. nov. in the order Rhizobiales of the class Alphaproteobacteria.</title>
        <authorList>
            <person name="Cao J."/>
        </authorList>
    </citation>
    <scope>NUCLEOTIDE SEQUENCE [LARGE SCALE GENOMIC DNA]</scope>
    <source>
        <strain evidence="5 6">WS11</strain>
    </source>
</reference>
<protein>
    <submittedName>
        <fullName evidence="5">Lrp/AsnC family transcriptional regulator</fullName>
    </submittedName>
</protein>
<dbReference type="InterPro" id="IPR019885">
    <property type="entry name" value="Tscrpt_reg_HTH_AsnC-type_CS"/>
</dbReference>
<dbReference type="PROSITE" id="PS00519">
    <property type="entry name" value="HTH_ASNC_1"/>
    <property type="match status" value="1"/>
</dbReference>
<keyword evidence="6" id="KW-1185">Reference proteome</keyword>
<keyword evidence="1" id="KW-0805">Transcription regulation</keyword>
<dbReference type="Pfam" id="PF13412">
    <property type="entry name" value="HTH_24"/>
    <property type="match status" value="1"/>
</dbReference>
<dbReference type="Proteomes" id="UP000268192">
    <property type="component" value="Chromosome"/>
</dbReference>
<dbReference type="GO" id="GO:0005829">
    <property type="term" value="C:cytosol"/>
    <property type="evidence" value="ECO:0007669"/>
    <property type="project" value="TreeGrafter"/>
</dbReference>
<dbReference type="EMBL" id="CP032509">
    <property type="protein sequence ID" value="AZN73511.1"/>
    <property type="molecule type" value="Genomic_DNA"/>
</dbReference>